<dbReference type="RefSeq" id="WP_343813504.1">
    <property type="nucleotide sequence ID" value="NZ_BAAADS010000017.1"/>
</dbReference>
<dbReference type="PANTHER" id="PTHR30250">
    <property type="entry name" value="PST FAMILY PREDICTED COLANIC ACID TRANSPORTER"/>
    <property type="match status" value="1"/>
</dbReference>
<accession>A0ABP3RAU0</accession>
<feature type="transmembrane region" description="Helical" evidence="7">
    <location>
        <begin position="118"/>
        <end position="139"/>
    </location>
</feature>
<feature type="transmembrane region" description="Helical" evidence="7">
    <location>
        <begin position="357"/>
        <end position="377"/>
    </location>
</feature>
<evidence type="ECO:0000313" key="9">
    <source>
        <dbReference type="Proteomes" id="UP001500866"/>
    </source>
</evidence>
<dbReference type="PANTHER" id="PTHR30250:SF10">
    <property type="entry name" value="LIPOPOLYSACCHARIDE BIOSYNTHESIS PROTEIN WZXC"/>
    <property type="match status" value="1"/>
</dbReference>
<keyword evidence="4 7" id="KW-0812">Transmembrane</keyword>
<evidence type="ECO:0000256" key="2">
    <source>
        <dbReference type="ARBA" id="ARBA00007430"/>
    </source>
</evidence>
<feature type="transmembrane region" description="Helical" evidence="7">
    <location>
        <begin position="83"/>
        <end position="106"/>
    </location>
</feature>
<comment type="subcellular location">
    <subcellularLocation>
        <location evidence="1">Cell membrane</location>
        <topology evidence="1">Multi-pass membrane protein</topology>
    </subcellularLocation>
</comment>
<keyword evidence="5 7" id="KW-1133">Transmembrane helix</keyword>
<comment type="similarity">
    <text evidence="2">Belongs to the polysaccharide synthase family.</text>
</comment>
<evidence type="ECO:0000256" key="4">
    <source>
        <dbReference type="ARBA" id="ARBA00022692"/>
    </source>
</evidence>
<feature type="transmembrane region" description="Helical" evidence="7">
    <location>
        <begin position="383"/>
        <end position="405"/>
    </location>
</feature>
<dbReference type="InterPro" id="IPR050833">
    <property type="entry name" value="Poly_Biosynth_Transport"/>
</dbReference>
<organism evidence="8 9">
    <name type="scientific">Virgibacillus siamensis</name>
    <dbReference type="NCBI Taxonomy" id="480071"/>
    <lineage>
        <taxon>Bacteria</taxon>
        <taxon>Bacillati</taxon>
        <taxon>Bacillota</taxon>
        <taxon>Bacilli</taxon>
        <taxon>Bacillales</taxon>
        <taxon>Bacillaceae</taxon>
        <taxon>Virgibacillus</taxon>
    </lineage>
</organism>
<keyword evidence="9" id="KW-1185">Reference proteome</keyword>
<feature type="transmembrane region" description="Helical" evidence="7">
    <location>
        <begin position="44"/>
        <end position="62"/>
    </location>
</feature>
<evidence type="ECO:0000256" key="5">
    <source>
        <dbReference type="ARBA" id="ARBA00022989"/>
    </source>
</evidence>
<proteinExistence type="inferred from homology"/>
<protein>
    <submittedName>
        <fullName evidence="8">Lipopolysaccharide biosynthesis protein</fullName>
    </submittedName>
</protein>
<dbReference type="EMBL" id="BAAADS010000017">
    <property type="protein sequence ID" value="GAA0606426.1"/>
    <property type="molecule type" value="Genomic_DNA"/>
</dbReference>
<dbReference type="Pfam" id="PF13440">
    <property type="entry name" value="Polysacc_synt_3"/>
    <property type="match status" value="1"/>
</dbReference>
<comment type="caution">
    <text evidence="8">The sequence shown here is derived from an EMBL/GenBank/DDBJ whole genome shotgun (WGS) entry which is preliminary data.</text>
</comment>
<sequence length="483" mass="54543">MSNNNQLKSKTLLGLFWSFTELVSKQGIQLLVQIVLARLLLPEHFGLIGMITIFIAISAIFVQSGLDQALIREKNPGTEDYSTVFYFNLVISIVVYIIMYLSAPIIADFFKEPKLVEILRVIMVVVIINAFAVIQRVILIRKVDFKTQTKISIIAGITSGTIAVIMALMGAGVWSLVAQQVTMQSMEAILLIVSNRWVPSFTFNFTLFKQYFNFGYKLLFSGLISTIQKNIYFVIIGKMYPVTQLGYFTNATKLRDVSAQSISQAIQKVTYPVLSRFKDDNKRLSVNYIRLIRCTAFVYFPIITILAAVAPIVIPMLLGELWEPSVPYFQLLCIVGLLYPIQALNLNVLKVKGRTDIVFMLSIIKIIVLFLLLGLIIKINDTIIGIIIAAILMSFIAILLHCYYASKYIEYRMSRQLFHLSKIMVSSSILFIIVNLTRLTIDINSITNLILQVVLGLGAYLLISLLINKWELKNTINLFSKQG</sequence>
<evidence type="ECO:0000256" key="6">
    <source>
        <dbReference type="ARBA" id="ARBA00023136"/>
    </source>
</evidence>
<name>A0ABP3RAU0_9BACI</name>
<evidence type="ECO:0000256" key="1">
    <source>
        <dbReference type="ARBA" id="ARBA00004651"/>
    </source>
</evidence>
<feature type="transmembrane region" description="Helical" evidence="7">
    <location>
        <begin position="326"/>
        <end position="345"/>
    </location>
</feature>
<keyword evidence="3" id="KW-1003">Cell membrane</keyword>
<evidence type="ECO:0000313" key="8">
    <source>
        <dbReference type="EMBL" id="GAA0606426.1"/>
    </source>
</evidence>
<feature type="transmembrane region" description="Helical" evidence="7">
    <location>
        <begin position="12"/>
        <end position="32"/>
    </location>
</feature>
<reference evidence="9" key="1">
    <citation type="journal article" date="2019" name="Int. J. Syst. Evol. Microbiol.">
        <title>The Global Catalogue of Microorganisms (GCM) 10K type strain sequencing project: providing services to taxonomists for standard genome sequencing and annotation.</title>
        <authorList>
            <consortium name="The Broad Institute Genomics Platform"/>
            <consortium name="The Broad Institute Genome Sequencing Center for Infectious Disease"/>
            <person name="Wu L."/>
            <person name="Ma J."/>
        </authorList>
    </citation>
    <scope>NUCLEOTIDE SEQUENCE [LARGE SCALE GENOMIC DNA]</scope>
    <source>
        <strain evidence="9">JCM 15395</strain>
    </source>
</reference>
<feature type="transmembrane region" description="Helical" evidence="7">
    <location>
        <begin position="291"/>
        <end position="314"/>
    </location>
</feature>
<feature type="transmembrane region" description="Helical" evidence="7">
    <location>
        <begin position="151"/>
        <end position="176"/>
    </location>
</feature>
<dbReference type="Proteomes" id="UP001500866">
    <property type="component" value="Unassembled WGS sequence"/>
</dbReference>
<feature type="transmembrane region" description="Helical" evidence="7">
    <location>
        <begin position="417"/>
        <end position="437"/>
    </location>
</feature>
<feature type="transmembrane region" description="Helical" evidence="7">
    <location>
        <begin position="449"/>
        <end position="467"/>
    </location>
</feature>
<evidence type="ECO:0000256" key="7">
    <source>
        <dbReference type="SAM" id="Phobius"/>
    </source>
</evidence>
<dbReference type="CDD" id="cd13127">
    <property type="entry name" value="MATE_tuaB_like"/>
    <property type="match status" value="1"/>
</dbReference>
<keyword evidence="6 7" id="KW-0472">Membrane</keyword>
<gene>
    <name evidence="8" type="ORF">GCM10009001_24580</name>
</gene>
<evidence type="ECO:0000256" key="3">
    <source>
        <dbReference type="ARBA" id="ARBA00022475"/>
    </source>
</evidence>